<dbReference type="Proteomes" id="UP000774000">
    <property type="component" value="Unassembled WGS sequence"/>
</dbReference>
<evidence type="ECO:0000313" key="2">
    <source>
        <dbReference type="Proteomes" id="UP000774000"/>
    </source>
</evidence>
<comment type="caution">
    <text evidence="1">The sequence shown here is derived from an EMBL/GenBank/DDBJ whole genome shotgun (WGS) entry which is preliminary data.</text>
</comment>
<keyword evidence="2" id="KW-1185">Reference proteome</keyword>
<protein>
    <submittedName>
        <fullName evidence="1">Uncharacterized protein</fullName>
    </submittedName>
</protein>
<proteinExistence type="predicted"/>
<name>A0A938XST1_9FIRM</name>
<evidence type="ECO:0000313" key="1">
    <source>
        <dbReference type="EMBL" id="MBM7556848.1"/>
    </source>
</evidence>
<dbReference type="EMBL" id="JAFBDQ010000007">
    <property type="protein sequence ID" value="MBM7556848.1"/>
    <property type="molecule type" value="Genomic_DNA"/>
</dbReference>
<gene>
    <name evidence="1" type="ORF">JOC47_001699</name>
</gene>
<dbReference type="RefSeq" id="WP_204701622.1">
    <property type="nucleotide sequence ID" value="NZ_JAFBDQ010000007.1"/>
</dbReference>
<accession>A0A938XST1</accession>
<reference evidence="1" key="1">
    <citation type="submission" date="2021-01" db="EMBL/GenBank/DDBJ databases">
        <title>Genomic Encyclopedia of Type Strains, Phase IV (KMG-IV): sequencing the most valuable type-strain genomes for metagenomic binning, comparative biology and taxonomic classification.</title>
        <authorList>
            <person name="Goeker M."/>
        </authorList>
    </citation>
    <scope>NUCLEOTIDE SEQUENCE</scope>
    <source>
        <strain evidence="1">DSM 23230</strain>
    </source>
</reference>
<sequence>MEIYNSALNIPDLVSKIIYDGSTFNDINEETANEVLDLTNQIVKYDLSNSRLEELKEQDDPDMFGMYTSNWFRARRCNNMLDIIGYRQVIEESTDDESYDKWILEGYITYKYFANHFSLIYEQFKQEFNQYETAEWDLRLNIIGSLVRGNLLIDIDTIDSWAAEGVLLKHYGFNQSGDIISLDDLLLIGELDIEDAFGFSDEEDSSTENHRFSKQELSQNKNKRLNELLHF</sequence>
<organism evidence="1 2">
    <name type="scientific">Halanaerobacter jeridensis</name>
    <dbReference type="NCBI Taxonomy" id="706427"/>
    <lineage>
        <taxon>Bacteria</taxon>
        <taxon>Bacillati</taxon>
        <taxon>Bacillota</taxon>
        <taxon>Clostridia</taxon>
        <taxon>Halanaerobiales</taxon>
        <taxon>Halobacteroidaceae</taxon>
        <taxon>Halanaerobacter</taxon>
    </lineage>
</organism>
<dbReference type="AlphaFoldDB" id="A0A938XST1"/>